<evidence type="ECO:0000256" key="5">
    <source>
        <dbReference type="ARBA" id="ARBA00023187"/>
    </source>
</evidence>
<dbReference type="PANTHER" id="PTHR23139">
    <property type="entry name" value="RNA-BINDING PROTEIN"/>
    <property type="match status" value="1"/>
</dbReference>
<dbReference type="GO" id="GO:0003723">
    <property type="term" value="F:RNA binding"/>
    <property type="evidence" value="ECO:0007669"/>
    <property type="project" value="UniProtKB-UniRule"/>
</dbReference>
<keyword evidence="3" id="KW-0677">Repeat</keyword>
<dbReference type="FunFam" id="3.30.70.330:FF:000097">
    <property type="entry name" value="U2 snRNP auxiliary factor large subunit"/>
    <property type="match status" value="1"/>
</dbReference>
<dbReference type="PROSITE" id="PS50102">
    <property type="entry name" value="RRM"/>
    <property type="match status" value="3"/>
</dbReference>
<evidence type="ECO:0000256" key="4">
    <source>
        <dbReference type="ARBA" id="ARBA00022884"/>
    </source>
</evidence>
<comment type="function">
    <text evidence="8">Necessary for the splicing of pre-mRNA.</text>
</comment>
<dbReference type="CDD" id="cd12231">
    <property type="entry name" value="RRM2_U2AF65"/>
    <property type="match status" value="1"/>
</dbReference>
<evidence type="ECO:0000256" key="2">
    <source>
        <dbReference type="ARBA" id="ARBA00022664"/>
    </source>
</evidence>
<evidence type="ECO:0000256" key="9">
    <source>
        <dbReference type="SAM" id="MobiDB-lite"/>
    </source>
</evidence>
<feature type="domain" description="RRM" evidence="10">
    <location>
        <begin position="375"/>
        <end position="454"/>
    </location>
</feature>
<feature type="compositionally biased region" description="Basic and acidic residues" evidence="9">
    <location>
        <begin position="64"/>
        <end position="151"/>
    </location>
</feature>
<dbReference type="GO" id="GO:0006397">
    <property type="term" value="P:mRNA processing"/>
    <property type="evidence" value="ECO:0007669"/>
    <property type="project" value="UniProtKB-KW"/>
</dbReference>
<dbReference type="InterPro" id="IPR003954">
    <property type="entry name" value="RRM_euk-type"/>
</dbReference>
<keyword evidence="4 7" id="KW-0694">RNA-binding</keyword>
<feature type="compositionally biased region" description="Polar residues" evidence="9">
    <location>
        <begin position="152"/>
        <end position="162"/>
    </location>
</feature>
<dbReference type="SMART" id="SM00361">
    <property type="entry name" value="RRM_1"/>
    <property type="match status" value="1"/>
</dbReference>
<feature type="compositionally biased region" description="Basic and acidic residues" evidence="9">
    <location>
        <begin position="8"/>
        <end position="25"/>
    </location>
</feature>
<dbReference type="InterPro" id="IPR035979">
    <property type="entry name" value="RBD_domain_sf"/>
</dbReference>
<keyword evidence="2 8" id="KW-0507">mRNA processing</keyword>
<dbReference type="NCBIfam" id="TIGR01642">
    <property type="entry name" value="U2AF_lg"/>
    <property type="match status" value="1"/>
</dbReference>
<comment type="subcellular location">
    <subcellularLocation>
        <location evidence="1 8">Nucleus</location>
    </subcellularLocation>
</comment>
<dbReference type="InterPro" id="IPR012677">
    <property type="entry name" value="Nucleotide-bd_a/b_plait_sf"/>
</dbReference>
<dbReference type="GO" id="GO:0008380">
    <property type="term" value="P:RNA splicing"/>
    <property type="evidence" value="ECO:0007669"/>
    <property type="project" value="UniProtKB-KW"/>
</dbReference>
<comment type="similarity">
    <text evidence="8">Belongs to the splicing factor SR family.</text>
</comment>
<keyword evidence="6 8" id="KW-0539">Nucleus</keyword>
<comment type="caution">
    <text evidence="11">The sequence shown here is derived from an EMBL/GenBank/DDBJ whole genome shotgun (WGS) entry which is preliminary data.</text>
</comment>
<dbReference type="Gene3D" id="3.30.70.330">
    <property type="match status" value="3"/>
</dbReference>
<evidence type="ECO:0000259" key="10">
    <source>
        <dbReference type="PROSITE" id="PS50102"/>
    </source>
</evidence>
<organism evidence="11 12">
    <name type="scientific">Elasticomyces elasticus</name>
    <dbReference type="NCBI Taxonomy" id="574655"/>
    <lineage>
        <taxon>Eukaryota</taxon>
        <taxon>Fungi</taxon>
        <taxon>Dikarya</taxon>
        <taxon>Ascomycota</taxon>
        <taxon>Pezizomycotina</taxon>
        <taxon>Dothideomycetes</taxon>
        <taxon>Dothideomycetidae</taxon>
        <taxon>Mycosphaerellales</taxon>
        <taxon>Teratosphaeriaceae</taxon>
        <taxon>Elasticomyces</taxon>
    </lineage>
</organism>
<evidence type="ECO:0000256" key="7">
    <source>
        <dbReference type="PROSITE-ProRule" id="PRU00176"/>
    </source>
</evidence>
<evidence type="ECO:0000256" key="1">
    <source>
        <dbReference type="ARBA" id="ARBA00004123"/>
    </source>
</evidence>
<dbReference type="CDD" id="cd12232">
    <property type="entry name" value="RRM3_U2AF65"/>
    <property type="match status" value="1"/>
</dbReference>
<gene>
    <name evidence="11" type="ORF">LTR97_007208</name>
</gene>
<feature type="region of interest" description="Disordered" evidence="9">
    <location>
        <begin position="1"/>
        <end position="180"/>
    </location>
</feature>
<dbReference type="SMART" id="SM00360">
    <property type="entry name" value="RRM"/>
    <property type="match status" value="3"/>
</dbReference>
<dbReference type="InterPro" id="IPR000504">
    <property type="entry name" value="RRM_dom"/>
</dbReference>
<feature type="compositionally biased region" description="Gly residues" evidence="9">
    <location>
        <begin position="38"/>
        <end position="47"/>
    </location>
</feature>
<dbReference type="EMBL" id="JAVRQU010000010">
    <property type="protein sequence ID" value="KAK5698247.1"/>
    <property type="molecule type" value="Genomic_DNA"/>
</dbReference>
<feature type="compositionally biased region" description="Basic residues" evidence="9">
    <location>
        <begin position="26"/>
        <end position="37"/>
    </location>
</feature>
<accession>A0AAN7W217</accession>
<evidence type="ECO:0000256" key="8">
    <source>
        <dbReference type="RuleBase" id="RU364135"/>
    </source>
</evidence>
<feature type="domain" description="RRM" evidence="10">
    <location>
        <begin position="254"/>
        <end position="349"/>
    </location>
</feature>
<dbReference type="GO" id="GO:0005634">
    <property type="term" value="C:nucleus"/>
    <property type="evidence" value="ECO:0007669"/>
    <property type="project" value="UniProtKB-SubCell"/>
</dbReference>
<dbReference type="Pfam" id="PF00076">
    <property type="entry name" value="RRM_1"/>
    <property type="match status" value="2"/>
</dbReference>
<dbReference type="Proteomes" id="UP001310594">
    <property type="component" value="Unassembled WGS sequence"/>
</dbReference>
<evidence type="ECO:0000256" key="3">
    <source>
        <dbReference type="ARBA" id="ARBA00022737"/>
    </source>
</evidence>
<sequence>MSDGRLQSSRDDRRRDRDGGGDRRDQRRRSRSPHGGHRSGGGGGGGGGRRDYGGGEVDSYSSGRDYRDRERPEREDRYGGGGGRGDRRDRGDRGDWDRGESRRNARRDDDGGDRRDRRGGRDLMDDRRRPREEHGGRDRGEDRGRDRDDMRQLQSQARQKSGSPPPKKPREPTPDLTDVVSVLERKRRLTQWDIKPPGYENVTAEQAKLSGMFPLPGAPRAQPMDPSKLQAFMNQPGNQAAKTALKPSTARQSKRLFVSNLPASATDDSVSDFFNLQLNGLNVTKGQDPCISAQVSQDRSFALLEFKTAEDSTNAMAMDGINMEPDAMDTSNGASNGSAQGLKIQRPKDYIVPAVTDETESETGVLSNIVPDTQNKISITHIPVYLDEAQVQELLVSFGELKSFVLVTDLSSGQNRGIAFCEYKDAAGATDIAVESLNGMELGDSILKVQRASIGIQQVGGEMSVNAMSLMAGTTSKDMDVGRVLCLMNMITPEELMDAEEADEILQDVKEECLKYGPVLDVKMPRPNSGSRQGNGIGKIYIKYESSESAQKALAALAGRKFADRTVVATFYGEEYFDVGAW</sequence>
<proteinExistence type="inferred from homology"/>
<keyword evidence="5 8" id="KW-0508">mRNA splicing</keyword>
<evidence type="ECO:0000313" key="12">
    <source>
        <dbReference type="Proteomes" id="UP001310594"/>
    </source>
</evidence>
<evidence type="ECO:0000256" key="6">
    <source>
        <dbReference type="ARBA" id="ARBA00023242"/>
    </source>
</evidence>
<protein>
    <recommendedName>
        <fullName evidence="8">Splicing factor U2AF subunit</fullName>
    </recommendedName>
    <alternativeName>
        <fullName evidence="8">U2 snRNP auxiliary factor large subunit</fullName>
    </alternativeName>
</protein>
<dbReference type="InterPro" id="IPR006529">
    <property type="entry name" value="U2AF_lg"/>
</dbReference>
<name>A0AAN7W217_9PEZI</name>
<evidence type="ECO:0000313" key="11">
    <source>
        <dbReference type="EMBL" id="KAK5698247.1"/>
    </source>
</evidence>
<dbReference type="SUPFAM" id="SSF54928">
    <property type="entry name" value="RNA-binding domain, RBD"/>
    <property type="match status" value="2"/>
</dbReference>
<dbReference type="AlphaFoldDB" id="A0AAN7W217"/>
<reference evidence="11" key="1">
    <citation type="submission" date="2023-08" db="EMBL/GenBank/DDBJ databases">
        <title>Black Yeasts Isolated from many extreme environments.</title>
        <authorList>
            <person name="Coleine C."/>
            <person name="Stajich J.E."/>
            <person name="Selbmann L."/>
        </authorList>
    </citation>
    <scope>NUCLEOTIDE SEQUENCE</scope>
    <source>
        <strain evidence="11">CCFEE 5810</strain>
    </source>
</reference>
<feature type="domain" description="RRM" evidence="10">
    <location>
        <begin position="483"/>
        <end position="574"/>
    </location>
</feature>